<dbReference type="KEGG" id="cvn:111112715"/>
<evidence type="ECO:0000256" key="1">
    <source>
        <dbReference type="ARBA" id="ARBA00022536"/>
    </source>
</evidence>
<protein>
    <submittedName>
        <fullName evidence="6">Multiple epidermal growth factor-like domains protein 11</fullName>
    </submittedName>
</protein>
<evidence type="ECO:0000256" key="3">
    <source>
        <dbReference type="SAM" id="SignalP"/>
    </source>
</evidence>
<keyword evidence="2" id="KW-1133">Transmembrane helix</keyword>
<dbReference type="GO" id="GO:0005044">
    <property type="term" value="F:scavenger receptor activity"/>
    <property type="evidence" value="ECO:0007669"/>
    <property type="project" value="InterPro"/>
</dbReference>
<dbReference type="OrthoDB" id="6063201at2759"/>
<reference evidence="6" key="1">
    <citation type="submission" date="2025-08" db="UniProtKB">
        <authorList>
            <consortium name="RefSeq"/>
        </authorList>
    </citation>
    <scope>IDENTIFICATION</scope>
    <source>
        <tissue evidence="6">Whole sample</tissue>
    </source>
</reference>
<keyword evidence="5" id="KW-1185">Reference proteome</keyword>
<evidence type="ECO:0000256" key="2">
    <source>
        <dbReference type="SAM" id="Phobius"/>
    </source>
</evidence>
<accession>A0A8B8BS45</accession>
<feature type="transmembrane region" description="Helical" evidence="2">
    <location>
        <begin position="176"/>
        <end position="196"/>
    </location>
</feature>
<gene>
    <name evidence="6" type="primary">LOC111112715</name>
</gene>
<keyword evidence="3" id="KW-0732">Signal</keyword>
<dbReference type="InterPro" id="IPR002049">
    <property type="entry name" value="LE_dom"/>
</dbReference>
<name>A0A8B8BS45_CRAVI</name>
<feature type="signal peptide" evidence="3">
    <location>
        <begin position="1"/>
        <end position="15"/>
    </location>
</feature>
<keyword evidence="2" id="KW-0812">Transmembrane</keyword>
<dbReference type="RefSeq" id="XP_022306158.1">
    <property type="nucleotide sequence ID" value="XM_022450450.1"/>
</dbReference>
<evidence type="ECO:0000259" key="4">
    <source>
        <dbReference type="Pfam" id="PF00053"/>
    </source>
</evidence>
<organism evidence="5 6">
    <name type="scientific">Crassostrea virginica</name>
    <name type="common">Eastern oyster</name>
    <dbReference type="NCBI Taxonomy" id="6565"/>
    <lineage>
        <taxon>Eukaryota</taxon>
        <taxon>Metazoa</taxon>
        <taxon>Spiralia</taxon>
        <taxon>Lophotrochozoa</taxon>
        <taxon>Mollusca</taxon>
        <taxon>Bivalvia</taxon>
        <taxon>Autobranchia</taxon>
        <taxon>Pteriomorphia</taxon>
        <taxon>Ostreida</taxon>
        <taxon>Ostreoidea</taxon>
        <taxon>Ostreidae</taxon>
        <taxon>Crassostrea</taxon>
    </lineage>
</organism>
<dbReference type="Pfam" id="PF00053">
    <property type="entry name" value="EGF_laminin"/>
    <property type="match status" value="1"/>
</dbReference>
<dbReference type="PANTHER" id="PTHR24043:SF8">
    <property type="entry name" value="EGF-LIKE DOMAIN-CONTAINING PROTEIN"/>
    <property type="match status" value="1"/>
</dbReference>
<dbReference type="InterPro" id="IPR042635">
    <property type="entry name" value="MEGF10/SREC1/2-like"/>
</dbReference>
<dbReference type="PANTHER" id="PTHR24043">
    <property type="entry name" value="SCAVENGER RECEPTOR CLASS F"/>
    <property type="match status" value="1"/>
</dbReference>
<dbReference type="Proteomes" id="UP000694844">
    <property type="component" value="Chromosome 9"/>
</dbReference>
<sequence>MWWTLFLTQYATSGAFYFVCSPYYYGSDCITPCGHCRGDDVCNNATGHCPLGCKQHWVGSKCNACEDGYYGSLCNNSCGNCLNGETCEKRDGTCIKGCQPHFLYPICKECKNGFYGVNCTQICGLCDDDDVCEKINGYCLTGCKSNLQPPFCKVDPSDLHGGSGPYATRGVPETDLYVAIGVLIALLALVVGVVIYQRRRIIDPLNKRSQIENTQTRSPTQPRDYVDITQSEYITLDTVNQESHYNVI</sequence>
<dbReference type="AlphaFoldDB" id="A0A8B8BS45"/>
<dbReference type="Gene3D" id="2.170.300.10">
    <property type="entry name" value="Tie2 ligand-binding domain superfamily"/>
    <property type="match status" value="1"/>
</dbReference>
<proteinExistence type="predicted"/>
<evidence type="ECO:0000313" key="5">
    <source>
        <dbReference type="Proteomes" id="UP000694844"/>
    </source>
</evidence>
<keyword evidence="1" id="KW-0245">EGF-like domain</keyword>
<feature type="chain" id="PRO_5034493996" evidence="3">
    <location>
        <begin position="16"/>
        <end position="248"/>
    </location>
</feature>
<evidence type="ECO:0000313" key="6">
    <source>
        <dbReference type="RefSeq" id="XP_022306158.1"/>
    </source>
</evidence>
<keyword evidence="2" id="KW-0472">Membrane</keyword>
<feature type="domain" description="Laminin EGF-like" evidence="4">
    <location>
        <begin position="39"/>
        <end position="78"/>
    </location>
</feature>
<dbReference type="GeneID" id="111112715"/>